<comment type="caution">
    <text evidence="9">The sequence shown here is derived from an EMBL/GenBank/DDBJ whole genome shotgun (WGS) entry which is preliminary data.</text>
</comment>
<dbReference type="HAMAP" id="MF_01925">
    <property type="entry name" value="P5C_reductase"/>
    <property type="match status" value="1"/>
</dbReference>
<keyword evidence="4" id="KW-0028">Amino-acid biosynthesis</keyword>
<evidence type="ECO:0000256" key="1">
    <source>
        <dbReference type="ARBA" id="ARBA00005525"/>
    </source>
</evidence>
<reference evidence="9" key="1">
    <citation type="journal article" date="2020" name="mSystems">
        <title>Genome- and Community-Level Interaction Insights into Carbon Utilization and Element Cycling Functions of Hydrothermarchaeota in Hydrothermal Sediment.</title>
        <authorList>
            <person name="Zhou Z."/>
            <person name="Liu Y."/>
            <person name="Xu W."/>
            <person name="Pan J."/>
            <person name="Luo Z.H."/>
            <person name="Li M."/>
        </authorList>
    </citation>
    <scope>NUCLEOTIDE SEQUENCE [LARGE SCALE GENOMIC DNA]</scope>
    <source>
        <strain evidence="9">SpSt-132</strain>
    </source>
</reference>
<dbReference type="Gene3D" id="1.10.3730.10">
    <property type="entry name" value="ProC C-terminal domain-like"/>
    <property type="match status" value="1"/>
</dbReference>
<dbReference type="AlphaFoldDB" id="A0A7C2ZKN7"/>
<comment type="similarity">
    <text evidence="1 4">Belongs to the pyrroline-5-carboxylate reductase family.</text>
</comment>
<evidence type="ECO:0000256" key="3">
    <source>
        <dbReference type="ARBA" id="ARBA00023002"/>
    </source>
</evidence>
<name>A0A7C2ZKN7_9AQUI</name>
<keyword evidence="4" id="KW-0641">Proline biosynthesis</keyword>
<keyword evidence="3 4" id="KW-0560">Oxidoreductase</keyword>
<evidence type="ECO:0000259" key="7">
    <source>
        <dbReference type="Pfam" id="PF03807"/>
    </source>
</evidence>
<dbReference type="GO" id="GO:0005737">
    <property type="term" value="C:cytoplasm"/>
    <property type="evidence" value="ECO:0007669"/>
    <property type="project" value="UniProtKB-SubCell"/>
</dbReference>
<dbReference type="PIRSF" id="PIRSF000193">
    <property type="entry name" value="Pyrrol-5-carb_rd"/>
    <property type="match status" value="1"/>
</dbReference>
<dbReference type="InterPro" id="IPR008927">
    <property type="entry name" value="6-PGluconate_DH-like_C_sf"/>
</dbReference>
<dbReference type="GO" id="GO:0004735">
    <property type="term" value="F:pyrroline-5-carboxylate reductase activity"/>
    <property type="evidence" value="ECO:0007669"/>
    <property type="project" value="UniProtKB-UniRule"/>
</dbReference>
<dbReference type="PANTHER" id="PTHR11645">
    <property type="entry name" value="PYRROLINE-5-CARBOXYLATE REDUCTASE"/>
    <property type="match status" value="1"/>
</dbReference>
<comment type="function">
    <text evidence="4">Catalyzes the reduction of 1-pyrroline-5-carboxylate (PCA) to L-proline.</text>
</comment>
<dbReference type="GO" id="GO:0055129">
    <property type="term" value="P:L-proline biosynthetic process"/>
    <property type="evidence" value="ECO:0007669"/>
    <property type="project" value="UniProtKB-UniRule"/>
</dbReference>
<dbReference type="PANTHER" id="PTHR11645:SF0">
    <property type="entry name" value="PYRROLINE-5-CARBOXYLATE REDUCTASE 3"/>
    <property type="match status" value="1"/>
</dbReference>
<feature type="binding site" evidence="6">
    <location>
        <begin position="6"/>
        <end position="11"/>
    </location>
    <ligand>
        <name>NADP(+)</name>
        <dbReference type="ChEBI" id="CHEBI:58349"/>
    </ligand>
</feature>
<evidence type="ECO:0000256" key="2">
    <source>
        <dbReference type="ARBA" id="ARBA00022857"/>
    </source>
</evidence>
<dbReference type="EC" id="1.5.1.2" evidence="4 5"/>
<dbReference type="SUPFAM" id="SSF48179">
    <property type="entry name" value="6-phosphogluconate dehydrogenase C-terminal domain-like"/>
    <property type="match status" value="1"/>
</dbReference>
<feature type="domain" description="Pyrroline-5-carboxylate reductase catalytic N-terminal" evidence="7">
    <location>
        <begin position="2"/>
        <end position="90"/>
    </location>
</feature>
<dbReference type="NCBIfam" id="TIGR00112">
    <property type="entry name" value="proC"/>
    <property type="match status" value="1"/>
</dbReference>
<evidence type="ECO:0000256" key="6">
    <source>
        <dbReference type="PIRSR" id="PIRSR000193-1"/>
    </source>
</evidence>
<dbReference type="UniPathway" id="UPA00098">
    <property type="reaction ID" value="UER00361"/>
</dbReference>
<sequence length="257" mass="27744">MTIGVIGYGNMGESFSKAIKGHAEILVYDVSDEKRQRALSEGFGVANSLEFLLESSDWLLLAVKPKDVEGVIKTIREKIGDRLLISVVAGLSLSKMEEMSKTSKIIRLMPNINALVGKATIACAFGGGVKEEEKESFKKVFSKAGSLYEIEESLFDAFTALAGSGPAFAFKFVHALALAGVREGFSYQLAKSIAIDMLLGSCELLKVMGGYPEDWISKVASPGGTTIEGIKVLEERGFTGIVMECIQKTSEKAKRLL</sequence>
<dbReference type="InterPro" id="IPR000304">
    <property type="entry name" value="Pyrroline-COOH_reductase"/>
</dbReference>
<comment type="catalytic activity">
    <reaction evidence="4">
        <text>L-proline + NAD(+) = (S)-1-pyrroline-5-carboxylate + NADH + 2 H(+)</text>
        <dbReference type="Rhea" id="RHEA:14105"/>
        <dbReference type="ChEBI" id="CHEBI:15378"/>
        <dbReference type="ChEBI" id="CHEBI:17388"/>
        <dbReference type="ChEBI" id="CHEBI:57540"/>
        <dbReference type="ChEBI" id="CHEBI:57945"/>
        <dbReference type="ChEBI" id="CHEBI:60039"/>
        <dbReference type="EC" id="1.5.1.2"/>
    </reaction>
</comment>
<dbReference type="InterPro" id="IPR036291">
    <property type="entry name" value="NAD(P)-bd_dom_sf"/>
</dbReference>
<accession>A0A7C2ZKN7</accession>
<dbReference type="Gene3D" id="3.40.50.720">
    <property type="entry name" value="NAD(P)-binding Rossmann-like Domain"/>
    <property type="match status" value="1"/>
</dbReference>
<dbReference type="SUPFAM" id="SSF51735">
    <property type="entry name" value="NAD(P)-binding Rossmann-fold domains"/>
    <property type="match status" value="1"/>
</dbReference>
<dbReference type="Pfam" id="PF03807">
    <property type="entry name" value="F420_oxidored"/>
    <property type="match status" value="1"/>
</dbReference>
<comment type="pathway">
    <text evidence="4">Amino-acid biosynthesis; L-proline biosynthesis; L-proline from L-glutamate 5-semialdehyde: step 1/1.</text>
</comment>
<feature type="domain" description="Pyrroline-5-carboxylate reductase dimerisation" evidence="8">
    <location>
        <begin position="152"/>
        <end position="256"/>
    </location>
</feature>
<gene>
    <name evidence="4 9" type="primary">proC</name>
    <name evidence="9" type="ORF">ENO47_05910</name>
</gene>
<comment type="subcellular location">
    <subcellularLocation>
        <location evidence="4">Cytoplasm</location>
    </subcellularLocation>
</comment>
<dbReference type="EMBL" id="DSFP01000051">
    <property type="protein sequence ID" value="HEW46185.1"/>
    <property type="molecule type" value="Genomic_DNA"/>
</dbReference>
<protein>
    <recommendedName>
        <fullName evidence="4 5">Pyrroline-5-carboxylate reductase</fullName>
        <shortName evidence="4">P5C reductase</shortName>
        <shortName evidence="4">P5CR</shortName>
        <ecNumber evidence="4 5">1.5.1.2</ecNumber>
    </recommendedName>
    <alternativeName>
        <fullName evidence="4">PCA reductase</fullName>
    </alternativeName>
</protein>
<proteinExistence type="inferred from homology"/>
<evidence type="ECO:0000259" key="8">
    <source>
        <dbReference type="Pfam" id="PF14748"/>
    </source>
</evidence>
<dbReference type="InterPro" id="IPR029036">
    <property type="entry name" value="P5CR_dimer"/>
</dbReference>
<evidence type="ECO:0000313" key="9">
    <source>
        <dbReference type="EMBL" id="HEW46185.1"/>
    </source>
</evidence>
<organism evidence="9">
    <name type="scientific">Hydrogenobacter sp</name>
    <dbReference type="NCBI Taxonomy" id="2152829"/>
    <lineage>
        <taxon>Bacteria</taxon>
        <taxon>Pseudomonadati</taxon>
        <taxon>Aquificota</taxon>
        <taxon>Aquificia</taxon>
        <taxon>Aquificales</taxon>
        <taxon>Aquificaceae</taxon>
        <taxon>Hydrogenobacter</taxon>
    </lineage>
</organism>
<keyword evidence="2 4" id="KW-0521">NADP</keyword>
<dbReference type="Pfam" id="PF14748">
    <property type="entry name" value="P5CR_dimer"/>
    <property type="match status" value="1"/>
</dbReference>
<dbReference type="FunFam" id="1.10.3730.10:FF:000001">
    <property type="entry name" value="Pyrroline-5-carboxylate reductase"/>
    <property type="match status" value="1"/>
</dbReference>
<evidence type="ECO:0000256" key="5">
    <source>
        <dbReference type="NCBIfam" id="TIGR00112"/>
    </source>
</evidence>
<keyword evidence="4" id="KW-0963">Cytoplasm</keyword>
<feature type="binding site" evidence="6">
    <location>
        <begin position="62"/>
        <end position="65"/>
    </location>
    <ligand>
        <name>NADP(+)</name>
        <dbReference type="ChEBI" id="CHEBI:58349"/>
    </ligand>
</feature>
<evidence type="ECO:0000256" key="4">
    <source>
        <dbReference type="HAMAP-Rule" id="MF_01925"/>
    </source>
</evidence>
<dbReference type="InterPro" id="IPR028939">
    <property type="entry name" value="P5C_Rdtase_cat_N"/>
</dbReference>
<comment type="catalytic activity">
    <reaction evidence="4">
        <text>L-proline + NADP(+) = (S)-1-pyrroline-5-carboxylate + NADPH + 2 H(+)</text>
        <dbReference type="Rhea" id="RHEA:14109"/>
        <dbReference type="ChEBI" id="CHEBI:15378"/>
        <dbReference type="ChEBI" id="CHEBI:17388"/>
        <dbReference type="ChEBI" id="CHEBI:57783"/>
        <dbReference type="ChEBI" id="CHEBI:58349"/>
        <dbReference type="ChEBI" id="CHEBI:60039"/>
        <dbReference type="EC" id="1.5.1.2"/>
    </reaction>
</comment>